<evidence type="ECO:0000313" key="4">
    <source>
        <dbReference type="EMBL" id="TNB46790.1"/>
    </source>
</evidence>
<name>A0A5C4JNB8_9HYPH</name>
<dbReference type="Pfam" id="PF22769">
    <property type="entry name" value="DCD"/>
    <property type="match status" value="1"/>
</dbReference>
<dbReference type="InterPro" id="IPR011962">
    <property type="entry name" value="dCTP_deaminase"/>
</dbReference>
<dbReference type="InterPro" id="IPR036157">
    <property type="entry name" value="dUTPase-like_sf"/>
</dbReference>
<keyword evidence="1" id="KW-0378">Hydrolase</keyword>
<dbReference type="PANTHER" id="PTHR42680:SF3">
    <property type="entry name" value="DCTP DEAMINASE"/>
    <property type="match status" value="1"/>
</dbReference>
<dbReference type="GO" id="GO:0006229">
    <property type="term" value="P:dUTP biosynthetic process"/>
    <property type="evidence" value="ECO:0007669"/>
    <property type="project" value="InterPro"/>
</dbReference>
<keyword evidence="3" id="KW-1133">Transmembrane helix</keyword>
<dbReference type="EMBL" id="VCLB01000008">
    <property type="protein sequence ID" value="TNB46790.1"/>
    <property type="molecule type" value="Genomic_DNA"/>
</dbReference>
<dbReference type="CDD" id="cd07557">
    <property type="entry name" value="trimeric_dUTPase"/>
    <property type="match status" value="1"/>
</dbReference>
<evidence type="ECO:0000256" key="3">
    <source>
        <dbReference type="SAM" id="Phobius"/>
    </source>
</evidence>
<reference evidence="4 5" key="1">
    <citation type="submission" date="2019-06" db="EMBL/GenBank/DDBJ databases">
        <title>Martelella lutilitoris sp. nov., isolated from a tidal mudflat.</title>
        <authorList>
            <person name="Kim Y.-J."/>
        </authorList>
    </citation>
    <scope>NUCLEOTIDE SEQUENCE [LARGE SCALE GENOMIC DNA]</scope>
    <source>
        <strain evidence="4 5">GH2-6</strain>
    </source>
</reference>
<comment type="caution">
    <text evidence="4">The sequence shown here is derived from an EMBL/GenBank/DDBJ whole genome shotgun (WGS) entry which is preliminary data.</text>
</comment>
<feature type="transmembrane region" description="Helical" evidence="3">
    <location>
        <begin position="242"/>
        <end position="264"/>
    </location>
</feature>
<keyword evidence="3" id="KW-0812">Transmembrane</keyword>
<protein>
    <submittedName>
        <fullName evidence="4">Uncharacterized protein</fullName>
    </submittedName>
</protein>
<accession>A0A5C4JNB8</accession>
<dbReference type="GO" id="GO:0008829">
    <property type="term" value="F:dCTP deaminase activity"/>
    <property type="evidence" value="ECO:0007669"/>
    <property type="project" value="InterPro"/>
</dbReference>
<gene>
    <name evidence="4" type="ORF">FF124_14620</name>
</gene>
<evidence type="ECO:0000256" key="1">
    <source>
        <dbReference type="ARBA" id="ARBA00022801"/>
    </source>
</evidence>
<evidence type="ECO:0000313" key="5">
    <source>
        <dbReference type="Proteomes" id="UP000307874"/>
    </source>
</evidence>
<dbReference type="Gene3D" id="2.70.40.10">
    <property type="match status" value="1"/>
</dbReference>
<keyword evidence="2" id="KW-0546">Nucleotide metabolism</keyword>
<sequence length="287" mass="32271">MTNAAGCMNVRFRFSNSRQITTADTENDHQRIDNRCDIHWTRIVPAIWLSSSISKRGKMTIVSLQNRITTDLSEFEALKSSDSSKIYCQAEKIEQFNIILTLGDQWASNVSRSDPAMFMIESGEISIQPQTSVVVEVQEKIHVPYNVVGIISQKGSAFLEDGLIVAAGKVDPSFSGHLQLLIFNSTRLTKKIKQGEELANLMFIRTDSTIKASLFQHQQSAKFKERGRFSRIIRFFSRDPKYTLNLIITILTSGVVAVATIYFANRTPILNDRVDIKTEIDAEGSSK</sequence>
<keyword evidence="5" id="KW-1185">Reference proteome</keyword>
<keyword evidence="3" id="KW-0472">Membrane</keyword>
<proteinExistence type="predicted"/>
<dbReference type="OrthoDB" id="9180399at2"/>
<dbReference type="InterPro" id="IPR033704">
    <property type="entry name" value="dUTPase_trimeric"/>
</dbReference>
<evidence type="ECO:0000256" key="2">
    <source>
        <dbReference type="ARBA" id="ARBA00023080"/>
    </source>
</evidence>
<organism evidence="4 5">
    <name type="scientific">Martelella lutilitoris</name>
    <dbReference type="NCBI Taxonomy" id="2583532"/>
    <lineage>
        <taxon>Bacteria</taxon>
        <taxon>Pseudomonadati</taxon>
        <taxon>Pseudomonadota</taxon>
        <taxon>Alphaproteobacteria</taxon>
        <taxon>Hyphomicrobiales</taxon>
        <taxon>Aurantimonadaceae</taxon>
        <taxon>Martelella</taxon>
    </lineage>
</organism>
<dbReference type="Proteomes" id="UP000307874">
    <property type="component" value="Unassembled WGS sequence"/>
</dbReference>
<dbReference type="AlphaFoldDB" id="A0A5C4JNB8"/>
<dbReference type="PANTHER" id="PTHR42680">
    <property type="entry name" value="DCTP DEAMINASE"/>
    <property type="match status" value="1"/>
</dbReference>
<dbReference type="SUPFAM" id="SSF51283">
    <property type="entry name" value="dUTPase-like"/>
    <property type="match status" value="1"/>
</dbReference>